<comment type="caution">
    <text evidence="3">The sequence shown here is derived from an EMBL/GenBank/DDBJ whole genome shotgun (WGS) entry which is preliminary data.</text>
</comment>
<dbReference type="EMBL" id="JBHSAP010000003">
    <property type="protein sequence ID" value="MFC4075278.1"/>
    <property type="molecule type" value="Genomic_DNA"/>
</dbReference>
<feature type="domain" description="Sigma factor regulator C-terminal" evidence="1">
    <location>
        <begin position="143"/>
        <end position="317"/>
    </location>
</feature>
<dbReference type="InterPro" id="IPR025672">
    <property type="entry name" value="Sigma_reg_C_dom"/>
</dbReference>
<evidence type="ECO:0000313" key="3">
    <source>
        <dbReference type="EMBL" id="MFC4075278.1"/>
    </source>
</evidence>
<organism evidence="3 4">
    <name type="scientific">Salinithrix halophila</name>
    <dbReference type="NCBI Taxonomy" id="1485204"/>
    <lineage>
        <taxon>Bacteria</taxon>
        <taxon>Bacillati</taxon>
        <taxon>Bacillota</taxon>
        <taxon>Bacilli</taxon>
        <taxon>Bacillales</taxon>
        <taxon>Thermoactinomycetaceae</taxon>
        <taxon>Salinithrix</taxon>
    </lineage>
</organism>
<evidence type="ECO:0000313" key="4">
    <source>
        <dbReference type="Proteomes" id="UP001595843"/>
    </source>
</evidence>
<evidence type="ECO:0000259" key="2">
    <source>
        <dbReference type="Pfam" id="PF13800"/>
    </source>
</evidence>
<accession>A0ABV8JD85</accession>
<name>A0ABV8JD85_9BACL</name>
<dbReference type="Proteomes" id="UP001595843">
    <property type="component" value="Unassembled WGS sequence"/>
</dbReference>
<keyword evidence="4" id="KW-1185">Reference proteome</keyword>
<protein>
    <submittedName>
        <fullName evidence="3">Anti sigma factor C-terminal domain-containing protein</fullName>
    </submittedName>
</protein>
<gene>
    <name evidence="3" type="ORF">ACFOUO_00370</name>
</gene>
<dbReference type="Pfam" id="PF13791">
    <property type="entry name" value="Sigma_reg_C"/>
    <property type="match status" value="1"/>
</dbReference>
<sequence length="327" mass="37033">MKKRNSGFLKERRTWISQLCLVIAVLLLVGLISAIGTSVYYGSGEPARDEKLRRLVETTVALTEPGTESCGPLSSSVGGLFSVEMTGELCRQLGGEHVRTGSIDTEFTFEQMTWMDWQWRDKEPKGLPFMDAKDAEGYEWERLDKLPKGTVVEAYLVFDHPRSTASVLKKMKGKDFAPVWFAVDTGDEKIKEEERPWEPIGFPYGDSWLEPYQKVTSRKVETKGFFETVSESAVGPDLEPYGSAANREKYFMKSLRTLAEGESKLDPSWKSDLQLKRRIGYLEKNGIKLSGALITGLTKEVLKLKKEPWIAGASLGEVDFWNWYEEE</sequence>
<proteinExistence type="predicted"/>
<reference evidence="4" key="1">
    <citation type="journal article" date="2019" name="Int. J. Syst. Evol. Microbiol.">
        <title>The Global Catalogue of Microorganisms (GCM) 10K type strain sequencing project: providing services to taxonomists for standard genome sequencing and annotation.</title>
        <authorList>
            <consortium name="The Broad Institute Genomics Platform"/>
            <consortium name="The Broad Institute Genome Sequencing Center for Infectious Disease"/>
            <person name="Wu L."/>
            <person name="Ma J."/>
        </authorList>
    </citation>
    <scope>NUCLEOTIDE SEQUENCE [LARGE SCALE GENOMIC DNA]</scope>
    <source>
        <strain evidence="4">IBRC-M 10813</strain>
    </source>
</reference>
<dbReference type="InterPro" id="IPR029101">
    <property type="entry name" value="Sigma_reg_N"/>
</dbReference>
<dbReference type="RefSeq" id="WP_380701043.1">
    <property type="nucleotide sequence ID" value="NZ_JBHSAP010000003.1"/>
</dbReference>
<feature type="domain" description="Sigma factor regulator N-terminal" evidence="2">
    <location>
        <begin position="12"/>
        <end position="97"/>
    </location>
</feature>
<dbReference type="Pfam" id="PF13800">
    <property type="entry name" value="Sigma_reg_N"/>
    <property type="match status" value="1"/>
</dbReference>
<evidence type="ECO:0000259" key="1">
    <source>
        <dbReference type="Pfam" id="PF13791"/>
    </source>
</evidence>